<gene>
    <name evidence="8" type="primary">cls_4</name>
    <name evidence="8" type="ORF">BHE75_02899</name>
</gene>
<evidence type="ECO:0000313" key="9">
    <source>
        <dbReference type="Proteomes" id="UP000179467"/>
    </source>
</evidence>
<evidence type="ECO:0000256" key="5">
    <source>
        <dbReference type="ARBA" id="ARBA00029594"/>
    </source>
</evidence>
<dbReference type="CDD" id="cd09111">
    <property type="entry name" value="PLDc_ymdC_like_1"/>
    <property type="match status" value="1"/>
</dbReference>
<evidence type="ECO:0000256" key="6">
    <source>
        <dbReference type="SAM" id="MobiDB-lite"/>
    </source>
</evidence>
<dbReference type="PROSITE" id="PS50035">
    <property type="entry name" value="PLD"/>
    <property type="match status" value="2"/>
</dbReference>
<evidence type="ECO:0000256" key="2">
    <source>
        <dbReference type="ARBA" id="ARBA00004613"/>
    </source>
</evidence>
<dbReference type="OrthoDB" id="9814092at2"/>
<dbReference type="EMBL" id="MIPT01000001">
    <property type="protein sequence ID" value="OHT20895.1"/>
    <property type="molecule type" value="Genomic_DNA"/>
</dbReference>
<dbReference type="GO" id="GO:0005576">
    <property type="term" value="C:extracellular region"/>
    <property type="evidence" value="ECO:0007669"/>
    <property type="project" value="UniProtKB-SubCell"/>
</dbReference>
<sequence>MIVLLLKLLGLALLLLLAAGLVIRLLNPLPPLEPRAPSRAFGDTADTPLGRGAAAAREGRGELSGIHVLDDGRDAFAARMLLARAAVRSLDVQYYIWHADLSGTLMLEEMRAAADRGVRVRMLLDDNGISGMDEGLAALDGHPGIEIRLFNPFVLRRPKMLGYLADFPRLNRRMHNKSFTADNQATIIGGRNIGDEYFGARDEGLFADLDVLAIGPVVEAVSRDFDHYWASASAYPAARILPAVGREQAETIAEAAARAAREPAARDYMRAVEALPIINAFIRKDLPFRWAEVRMVSDDPAKGVGRAAPEGLLGVSLRGILGHPKREVDLVSGYFVPTAAGVDAFTALRAGGVEVNILTNAFEATDVWLVHAGYAGRRRALLEAGVRLFEMRGPPAGGDRRRRKLIGTGSGAGSTLGSGGGSGGSGQVLRSSASTLHAKTFAVDRERTFIGSFNFDPRSIHLNTELGFVIESPELAGEMQAAFAGDILERAYEVVLEPGGRLAWLERRDGGIVTHRTEPGTRAWQRGGIRLLSLLPIEWLL</sequence>
<feature type="domain" description="PLD phosphodiesterase" evidence="7">
    <location>
        <begin position="432"/>
        <end position="459"/>
    </location>
</feature>
<accession>A0A1S1HF90</accession>
<dbReference type="GO" id="GO:0030572">
    <property type="term" value="F:phosphatidyltransferase activity"/>
    <property type="evidence" value="ECO:0007669"/>
    <property type="project" value="UniProtKB-ARBA"/>
</dbReference>
<feature type="region of interest" description="Disordered" evidence="6">
    <location>
        <begin position="407"/>
        <end position="429"/>
    </location>
</feature>
<dbReference type="SUPFAM" id="SSF56024">
    <property type="entry name" value="Phospholipase D/nuclease"/>
    <property type="match status" value="2"/>
</dbReference>
<organism evidence="8 9">
    <name type="scientific">Edaphosphingomonas haloaromaticamans</name>
    <dbReference type="NCBI Taxonomy" id="653954"/>
    <lineage>
        <taxon>Bacteria</taxon>
        <taxon>Pseudomonadati</taxon>
        <taxon>Pseudomonadota</taxon>
        <taxon>Alphaproteobacteria</taxon>
        <taxon>Sphingomonadales</taxon>
        <taxon>Rhizorhabdaceae</taxon>
        <taxon>Edaphosphingomonas</taxon>
    </lineage>
</organism>
<name>A0A1S1HF90_9SPHN</name>
<evidence type="ECO:0000256" key="4">
    <source>
        <dbReference type="ARBA" id="ARBA00022525"/>
    </source>
</evidence>
<dbReference type="PANTHER" id="PTHR21248:SF12">
    <property type="entry name" value="CARDIOLIPIN SYNTHASE C"/>
    <property type="match status" value="1"/>
</dbReference>
<evidence type="ECO:0000256" key="3">
    <source>
        <dbReference type="ARBA" id="ARBA00018392"/>
    </source>
</evidence>
<evidence type="ECO:0000259" key="7">
    <source>
        <dbReference type="PROSITE" id="PS50035"/>
    </source>
</evidence>
<keyword evidence="4" id="KW-0964">Secreted</keyword>
<proteinExistence type="predicted"/>
<protein>
    <recommendedName>
        <fullName evidence="3">Phospholipase D</fullName>
    </recommendedName>
    <alternativeName>
        <fullName evidence="5">Choline phosphatase</fullName>
    </alternativeName>
</protein>
<evidence type="ECO:0000256" key="1">
    <source>
        <dbReference type="ARBA" id="ARBA00003145"/>
    </source>
</evidence>
<dbReference type="InterPro" id="IPR001736">
    <property type="entry name" value="PLipase_D/transphosphatidylase"/>
</dbReference>
<keyword evidence="9" id="KW-1185">Reference proteome</keyword>
<comment type="function">
    <text evidence="1">Could be a virulence factor.</text>
</comment>
<dbReference type="GO" id="GO:0032049">
    <property type="term" value="P:cardiolipin biosynthetic process"/>
    <property type="evidence" value="ECO:0007669"/>
    <property type="project" value="UniProtKB-ARBA"/>
</dbReference>
<keyword evidence="8" id="KW-0808">Transferase</keyword>
<dbReference type="PANTHER" id="PTHR21248">
    <property type="entry name" value="CARDIOLIPIN SYNTHASE"/>
    <property type="match status" value="1"/>
</dbReference>
<feature type="compositionally biased region" description="Gly residues" evidence="6">
    <location>
        <begin position="408"/>
        <end position="426"/>
    </location>
</feature>
<feature type="domain" description="PLD phosphodiesterase" evidence="7">
    <location>
        <begin position="170"/>
        <end position="197"/>
    </location>
</feature>
<dbReference type="Proteomes" id="UP000179467">
    <property type="component" value="Unassembled WGS sequence"/>
</dbReference>
<dbReference type="Gene3D" id="3.30.870.10">
    <property type="entry name" value="Endonuclease Chain A"/>
    <property type="match status" value="2"/>
</dbReference>
<comment type="subcellular location">
    <subcellularLocation>
        <location evidence="2">Secreted</location>
    </subcellularLocation>
</comment>
<dbReference type="SMART" id="SM00155">
    <property type="entry name" value="PLDc"/>
    <property type="match status" value="2"/>
</dbReference>
<reference evidence="8 9" key="1">
    <citation type="submission" date="2016-09" db="EMBL/GenBank/DDBJ databases">
        <title>Metabolic pathway, cell adaptation mechanisms and a novel monoxygenase revealed through proteogenomic-transcription analysis of a Sphingomonas haloaromaticamans strain degrading the fungicide ortho-phenylphenol.</title>
        <authorList>
            <person name="Perruchon C."/>
            <person name="Papadopoulou E.S."/>
            <person name="Rousidou C."/>
            <person name="Vasileiadis S."/>
            <person name="Tanou G."/>
            <person name="Amoutzias G."/>
            <person name="Molassiotis A."/>
            <person name="Karpouzas D.G."/>
        </authorList>
    </citation>
    <scope>NUCLEOTIDE SEQUENCE [LARGE SCALE GENOMIC DNA]</scope>
    <source>
        <strain evidence="8 9">P3</strain>
    </source>
</reference>
<comment type="caution">
    <text evidence="8">The sequence shown here is derived from an EMBL/GenBank/DDBJ whole genome shotgun (WGS) entry which is preliminary data.</text>
</comment>
<evidence type="ECO:0000313" key="8">
    <source>
        <dbReference type="EMBL" id="OHT20895.1"/>
    </source>
</evidence>
<dbReference type="RefSeq" id="WP_084653221.1">
    <property type="nucleotide sequence ID" value="NZ_MIPT01000001.1"/>
</dbReference>
<dbReference type="InterPro" id="IPR025202">
    <property type="entry name" value="PLD-like_dom"/>
</dbReference>
<dbReference type="CDD" id="cd09113">
    <property type="entry name" value="PLDc_ymdC_like_2"/>
    <property type="match status" value="1"/>
</dbReference>
<dbReference type="AlphaFoldDB" id="A0A1S1HF90"/>
<dbReference type="Pfam" id="PF13091">
    <property type="entry name" value="PLDc_2"/>
    <property type="match status" value="2"/>
</dbReference>